<dbReference type="InterPro" id="IPR036866">
    <property type="entry name" value="RibonucZ/Hydroxyglut_hydro"/>
</dbReference>
<dbReference type="EMBL" id="CAEZWU010000241">
    <property type="protein sequence ID" value="CAB4679345.1"/>
    <property type="molecule type" value="Genomic_DNA"/>
</dbReference>
<feature type="domain" description="Metallo-beta-lactamase" evidence="1">
    <location>
        <begin position="69"/>
        <end position="246"/>
    </location>
</feature>
<dbReference type="PANTHER" id="PTHR42663:SF4">
    <property type="entry name" value="SLL1036 PROTEIN"/>
    <property type="match status" value="1"/>
</dbReference>
<evidence type="ECO:0000313" key="2">
    <source>
        <dbReference type="EMBL" id="CAB4679345.1"/>
    </source>
</evidence>
<evidence type="ECO:0000259" key="1">
    <source>
        <dbReference type="Pfam" id="PF12706"/>
    </source>
</evidence>
<dbReference type="InterPro" id="IPR001279">
    <property type="entry name" value="Metallo-B-lactamas"/>
</dbReference>
<dbReference type="Pfam" id="PF12706">
    <property type="entry name" value="Lactamase_B_2"/>
    <property type="match status" value="1"/>
</dbReference>
<reference evidence="2" key="1">
    <citation type="submission" date="2020-05" db="EMBL/GenBank/DDBJ databases">
        <authorList>
            <person name="Chiriac C."/>
            <person name="Salcher M."/>
            <person name="Ghai R."/>
            <person name="Kavagutti S V."/>
        </authorList>
    </citation>
    <scope>NUCLEOTIDE SEQUENCE</scope>
</reference>
<protein>
    <submittedName>
        <fullName evidence="2">Unannotated protein</fullName>
    </submittedName>
</protein>
<gene>
    <name evidence="2" type="ORF">UFOPK2292_01317</name>
</gene>
<dbReference type="AlphaFoldDB" id="A0A6J6N3D2"/>
<dbReference type="CDD" id="cd07715">
    <property type="entry name" value="TaR3-like_MBL-fold"/>
    <property type="match status" value="1"/>
</dbReference>
<dbReference type="PANTHER" id="PTHR42663">
    <property type="entry name" value="HYDROLASE C777.06C-RELATED-RELATED"/>
    <property type="match status" value="1"/>
</dbReference>
<proteinExistence type="predicted"/>
<accession>A0A6J6N3D2</accession>
<name>A0A6J6N3D2_9ZZZZ</name>
<sequence length="289" mass="31496">MGENEVTVRFHGVRGSTACHGQSTQRYGGNTSCVSVDIGTDSPIIFDLGTGLRYMSCGEDDSATPKPFVGACLLTHLHWDHLQGLPFFKSLLHPDTVIDIYGPRQPDGESIRDVFTTKICPPTFPICISEFAATINFHEIGDDDFAIGETKVMSRFVPHTGVTLGFRVTANNTTVTYLSDHQQPDGDFALTTGARQLCQNTDLLIHDSQFTPAEFALKSNWGHSTLEFAMWVAETTSAKRLALFHHDPSRSDDALDVIAGRLAGIAQNRGFQVFAAADEMSVKVSALVS</sequence>
<organism evidence="2">
    <name type="scientific">freshwater metagenome</name>
    <dbReference type="NCBI Taxonomy" id="449393"/>
    <lineage>
        <taxon>unclassified sequences</taxon>
        <taxon>metagenomes</taxon>
        <taxon>ecological metagenomes</taxon>
    </lineage>
</organism>
<dbReference type="Gene3D" id="3.60.15.10">
    <property type="entry name" value="Ribonuclease Z/Hydroxyacylglutathione hydrolase-like"/>
    <property type="match status" value="1"/>
</dbReference>
<dbReference type="SUPFAM" id="SSF56281">
    <property type="entry name" value="Metallo-hydrolase/oxidoreductase"/>
    <property type="match status" value="1"/>
</dbReference>